<reference evidence="2 3" key="1">
    <citation type="submission" date="2015-03" db="EMBL/GenBank/DDBJ databases">
        <authorList>
            <person name="Krishnan R."/>
            <person name="Midha S."/>
            <person name="Patil P.B."/>
            <person name="Rameshkumar N."/>
        </authorList>
    </citation>
    <scope>NUCLEOTIDE SEQUENCE [LARGE SCALE GENOMIC DNA]</scope>
    <source>
        <strain evidence="2 3">L1E11</strain>
    </source>
</reference>
<dbReference type="EMBL" id="LAPT01000041">
    <property type="protein sequence ID" value="PXF31467.1"/>
    <property type="molecule type" value="Genomic_DNA"/>
</dbReference>
<dbReference type="Gene3D" id="3.40.50.720">
    <property type="entry name" value="NAD(P)-binding Rossmann-like Domain"/>
    <property type="match status" value="1"/>
</dbReference>
<organism evidence="2 3">
    <name type="scientific">Pokkaliibacter plantistimulans</name>
    <dbReference type="NCBI Taxonomy" id="1635171"/>
    <lineage>
        <taxon>Bacteria</taxon>
        <taxon>Pseudomonadati</taxon>
        <taxon>Pseudomonadota</taxon>
        <taxon>Gammaproteobacteria</taxon>
        <taxon>Oceanospirillales</taxon>
        <taxon>Balneatrichaceae</taxon>
        <taxon>Pokkaliibacter</taxon>
    </lineage>
</organism>
<feature type="domain" description="Saccharopine dehydrogenase NADP binding" evidence="1">
    <location>
        <begin position="6"/>
        <end position="132"/>
    </location>
</feature>
<protein>
    <recommendedName>
        <fullName evidence="1">Saccharopine dehydrogenase NADP binding domain-containing protein</fullName>
    </recommendedName>
</protein>
<dbReference type="SUPFAM" id="SSF51735">
    <property type="entry name" value="NAD(P)-binding Rossmann-fold domains"/>
    <property type="match status" value="1"/>
</dbReference>
<dbReference type="InterPro" id="IPR036291">
    <property type="entry name" value="NAD(P)-bd_dom_sf"/>
</dbReference>
<evidence type="ECO:0000259" key="1">
    <source>
        <dbReference type="Pfam" id="PF03435"/>
    </source>
</evidence>
<dbReference type="InterPro" id="IPR005097">
    <property type="entry name" value="Sacchrp_dh_NADP-bd"/>
</dbReference>
<dbReference type="PANTHER" id="PTHR43796">
    <property type="entry name" value="CARBOXYNORSPERMIDINE SYNTHASE"/>
    <property type="match status" value="1"/>
</dbReference>
<gene>
    <name evidence="2" type="ORF">WH50_09735</name>
</gene>
<dbReference type="Pfam" id="PF03435">
    <property type="entry name" value="Sacchrp_dh_NADP"/>
    <property type="match status" value="1"/>
</dbReference>
<name>A0ABX5LXQ2_9GAMM</name>
<comment type="caution">
    <text evidence="2">The sequence shown here is derived from an EMBL/GenBank/DDBJ whole genome shotgun (WGS) entry which is preliminary data.</text>
</comment>
<dbReference type="Proteomes" id="UP000248090">
    <property type="component" value="Unassembled WGS sequence"/>
</dbReference>
<sequence length="385" mass="42580">MTLMRILILGSYGNFGKRIAEQLQDLPRVTLLLAGRNLMRAQQQVAQLQGTASAALQAVAMDILAADFSDQLQRWAPDVVIHTSGPFQQQSYRVAAACVAQGCHYIDLADDSRFVCGIQALDQAARDAGVLLVSGASSVPGLSAAVVDQCWQRFAVIDLIDIAIAPGNRAERGEATVRGILSYTGHGFPAFRQGQYGQAYGWMEPRRLDFGHPLGKRWLANVDVADVQLFPARYQVQQQVRFQAGLELPWLHLGMVAMAWLSRCGIVRDWARFTRPIMAASGWFARWGSDAGGMRVEVSGQDRQGQALRYCWRLTAEHGVGPYIPTLSAILVARKLVAAQLPQTGARPCLDLFTLAEFEPWFRRWGIVASSQWHQDNHEGHRNGQ</sequence>
<keyword evidence="3" id="KW-1185">Reference proteome</keyword>
<proteinExistence type="predicted"/>
<evidence type="ECO:0000313" key="3">
    <source>
        <dbReference type="Proteomes" id="UP000248090"/>
    </source>
</evidence>
<evidence type="ECO:0000313" key="2">
    <source>
        <dbReference type="EMBL" id="PXF31467.1"/>
    </source>
</evidence>
<dbReference type="PANTHER" id="PTHR43796:SF2">
    <property type="entry name" value="CARBOXYNORSPERMIDINE SYNTHASE"/>
    <property type="match status" value="1"/>
</dbReference>
<accession>A0ABX5LXQ2</accession>